<dbReference type="Gene3D" id="3.30.420.40">
    <property type="match status" value="2"/>
</dbReference>
<dbReference type="Gene3D" id="3.30.1490.300">
    <property type="match status" value="1"/>
</dbReference>
<dbReference type="NCBIfam" id="TIGR01175">
    <property type="entry name" value="pilM"/>
    <property type="match status" value="1"/>
</dbReference>
<protein>
    <recommendedName>
        <fullName evidence="3">SHS2 domain-containing protein</fullName>
    </recommendedName>
</protein>
<reference evidence="1 2" key="1">
    <citation type="journal article" date="2016" name="Nat. Commun.">
        <title>Thousands of microbial genomes shed light on interconnected biogeochemical processes in an aquifer system.</title>
        <authorList>
            <person name="Anantharaman K."/>
            <person name="Brown C.T."/>
            <person name="Hug L.A."/>
            <person name="Sharon I."/>
            <person name="Castelle C.J."/>
            <person name="Probst A.J."/>
            <person name="Thomas B.C."/>
            <person name="Singh A."/>
            <person name="Wilkins M.J."/>
            <person name="Karaoz U."/>
            <person name="Brodie E.L."/>
            <person name="Williams K.H."/>
            <person name="Hubbard S.S."/>
            <person name="Banfield J.F."/>
        </authorList>
    </citation>
    <scope>NUCLEOTIDE SEQUENCE [LARGE SCALE GENOMIC DNA]</scope>
</reference>
<name>A0A1F5RW92_9BACT</name>
<dbReference type="InterPro" id="IPR005883">
    <property type="entry name" value="PilM"/>
</dbReference>
<evidence type="ECO:0000313" key="1">
    <source>
        <dbReference type="EMBL" id="OGF18686.1"/>
    </source>
</evidence>
<evidence type="ECO:0008006" key="3">
    <source>
        <dbReference type="Google" id="ProtNLM"/>
    </source>
</evidence>
<sequence>MVNNKIRNCQFVIFNWRCYNNAMNLLSFPSKHPVGIDISDLSLKLVQLQTKRHKITLQTLSRLSVPEGYITDGVIKNKAGVAGLLQQLTRETILGKVTSKEVIACLPETKTFIKLIALSRAEENVAAAIKSEIEKNIPYELAEVNYDWQIIAKDRREQKILVGVIPKIIADSYAEVLEEADLFPVALEIEAAAIVRSVLPLAPAARATALIVDIGAARSSLIAYADNTVLFTVSLPVSGKKYTAIIARELNLDLAKAEEAKIICGLDPSAAQGIIAATLAQMGNELMAKITAALKYLTAHYPAYGKVGSMYLCGGGANLKGLSDLMTQRLNIPTQVSDVFTNIALSQKQAGKYFQKKLTTDKKITPRYQYQQDSSPIFATAIGLALRGVYLA</sequence>
<organism evidence="1 2">
    <name type="scientific">Candidatus Falkowbacteria bacterium RIFCSPLOWO2_02_FULL_45_15</name>
    <dbReference type="NCBI Taxonomy" id="1797988"/>
    <lineage>
        <taxon>Bacteria</taxon>
        <taxon>Candidatus Falkowiibacteriota</taxon>
    </lineage>
</organism>
<proteinExistence type="predicted"/>
<dbReference type="SUPFAM" id="SSF53067">
    <property type="entry name" value="Actin-like ATPase domain"/>
    <property type="match status" value="1"/>
</dbReference>
<comment type="caution">
    <text evidence="1">The sequence shown here is derived from an EMBL/GenBank/DDBJ whole genome shotgun (WGS) entry which is preliminary data.</text>
</comment>
<gene>
    <name evidence="1" type="ORF">A3I35_04085</name>
</gene>
<accession>A0A1F5RW92</accession>
<dbReference type="InterPro" id="IPR050696">
    <property type="entry name" value="FtsA/MreB"/>
</dbReference>
<evidence type="ECO:0000313" key="2">
    <source>
        <dbReference type="Proteomes" id="UP000177878"/>
    </source>
</evidence>
<dbReference type="STRING" id="1797988.A3I35_04085"/>
<dbReference type="PIRSF" id="PIRSF019169">
    <property type="entry name" value="PilM"/>
    <property type="match status" value="1"/>
</dbReference>
<dbReference type="Pfam" id="PF11104">
    <property type="entry name" value="PilM_2"/>
    <property type="match status" value="1"/>
</dbReference>
<dbReference type="Proteomes" id="UP000177878">
    <property type="component" value="Unassembled WGS sequence"/>
</dbReference>
<dbReference type="PANTHER" id="PTHR32432:SF3">
    <property type="entry name" value="ETHANOLAMINE UTILIZATION PROTEIN EUTJ"/>
    <property type="match status" value="1"/>
</dbReference>
<dbReference type="InterPro" id="IPR043129">
    <property type="entry name" value="ATPase_NBD"/>
</dbReference>
<dbReference type="CDD" id="cd24049">
    <property type="entry name" value="ASKHA_NBD_PilM"/>
    <property type="match status" value="1"/>
</dbReference>
<dbReference type="AlphaFoldDB" id="A0A1F5RW92"/>
<dbReference type="PANTHER" id="PTHR32432">
    <property type="entry name" value="CELL DIVISION PROTEIN FTSA-RELATED"/>
    <property type="match status" value="1"/>
</dbReference>
<dbReference type="EMBL" id="MFFV01000050">
    <property type="protein sequence ID" value="OGF18686.1"/>
    <property type="molecule type" value="Genomic_DNA"/>
</dbReference>